<protein>
    <submittedName>
        <fullName evidence="2">Uncharacterized protein</fullName>
    </submittedName>
</protein>
<feature type="region of interest" description="Disordered" evidence="1">
    <location>
        <begin position="30"/>
        <end position="53"/>
    </location>
</feature>
<keyword evidence="3" id="KW-1185">Reference proteome</keyword>
<feature type="non-terminal residue" evidence="2">
    <location>
        <position position="53"/>
    </location>
</feature>
<evidence type="ECO:0000313" key="3">
    <source>
        <dbReference type="Proteomes" id="UP000479000"/>
    </source>
</evidence>
<name>A0A6H5H746_9HEMI</name>
<evidence type="ECO:0000313" key="2">
    <source>
        <dbReference type="EMBL" id="CAB0013243.1"/>
    </source>
</evidence>
<proteinExistence type="predicted"/>
<gene>
    <name evidence="2" type="ORF">NTEN_LOCUS17854</name>
</gene>
<sequence>MYDGFLKLERFRQPCHLQVCKRASYRRRPLGWASAPPIPGKDSRPPAARYNRK</sequence>
<dbReference type="Proteomes" id="UP000479000">
    <property type="component" value="Unassembled WGS sequence"/>
</dbReference>
<accession>A0A6H5H746</accession>
<reference evidence="2 3" key="1">
    <citation type="submission" date="2020-02" db="EMBL/GenBank/DDBJ databases">
        <authorList>
            <person name="Ferguson B K."/>
        </authorList>
    </citation>
    <scope>NUCLEOTIDE SEQUENCE [LARGE SCALE GENOMIC DNA]</scope>
</reference>
<dbReference type="AlphaFoldDB" id="A0A6H5H746"/>
<organism evidence="2 3">
    <name type="scientific">Nesidiocoris tenuis</name>
    <dbReference type="NCBI Taxonomy" id="355587"/>
    <lineage>
        <taxon>Eukaryota</taxon>
        <taxon>Metazoa</taxon>
        <taxon>Ecdysozoa</taxon>
        <taxon>Arthropoda</taxon>
        <taxon>Hexapoda</taxon>
        <taxon>Insecta</taxon>
        <taxon>Pterygota</taxon>
        <taxon>Neoptera</taxon>
        <taxon>Paraneoptera</taxon>
        <taxon>Hemiptera</taxon>
        <taxon>Heteroptera</taxon>
        <taxon>Panheteroptera</taxon>
        <taxon>Cimicomorpha</taxon>
        <taxon>Miridae</taxon>
        <taxon>Dicyphina</taxon>
        <taxon>Nesidiocoris</taxon>
    </lineage>
</organism>
<evidence type="ECO:0000256" key="1">
    <source>
        <dbReference type="SAM" id="MobiDB-lite"/>
    </source>
</evidence>
<dbReference type="EMBL" id="CADCXU010026361">
    <property type="protein sequence ID" value="CAB0013243.1"/>
    <property type="molecule type" value="Genomic_DNA"/>
</dbReference>